<feature type="domain" description="Fumarylacetoacetase-like C-terminal" evidence="3">
    <location>
        <begin position="82"/>
        <end position="287"/>
    </location>
</feature>
<proteinExistence type="inferred from homology"/>
<dbReference type="InterPro" id="IPR051121">
    <property type="entry name" value="FAH"/>
</dbReference>
<keyword evidence="2" id="KW-0479">Metal-binding</keyword>
<evidence type="ECO:0000313" key="4">
    <source>
        <dbReference type="EMBL" id="CAH1211093.1"/>
    </source>
</evidence>
<evidence type="ECO:0000259" key="3">
    <source>
        <dbReference type="Pfam" id="PF01557"/>
    </source>
</evidence>
<dbReference type="InterPro" id="IPR011234">
    <property type="entry name" value="Fumarylacetoacetase-like_C"/>
</dbReference>
<dbReference type="PANTHER" id="PTHR42796">
    <property type="entry name" value="FUMARYLACETOACETATE HYDROLASE DOMAIN-CONTAINING PROTEIN 2A-RELATED"/>
    <property type="match status" value="1"/>
</dbReference>
<dbReference type="Proteomes" id="UP000838821">
    <property type="component" value="Unassembled WGS sequence"/>
</dbReference>
<dbReference type="SUPFAM" id="SSF56529">
    <property type="entry name" value="FAH"/>
    <property type="match status" value="1"/>
</dbReference>
<dbReference type="RefSeq" id="WP_236289392.1">
    <property type="nucleotide sequence ID" value="NZ_CAKMMW010000010.1"/>
</dbReference>
<comment type="caution">
    <text evidence="4">The sequence shown here is derived from an EMBL/GenBank/DDBJ whole genome shotgun (WGS) entry which is preliminary data.</text>
</comment>
<dbReference type="PANTHER" id="PTHR42796:SF4">
    <property type="entry name" value="FUMARYLACETOACETATE HYDROLASE DOMAIN-CONTAINING PROTEIN 2A"/>
    <property type="match status" value="1"/>
</dbReference>
<evidence type="ECO:0000313" key="5">
    <source>
        <dbReference type="Proteomes" id="UP000838821"/>
    </source>
</evidence>
<evidence type="ECO:0000256" key="1">
    <source>
        <dbReference type="ARBA" id="ARBA00010211"/>
    </source>
</evidence>
<evidence type="ECO:0000256" key="2">
    <source>
        <dbReference type="ARBA" id="ARBA00022723"/>
    </source>
</evidence>
<keyword evidence="5" id="KW-1185">Reference proteome</keyword>
<name>A0ABM9CDN5_9BACL</name>
<sequence>MRLFTFWDGDKYALGVKTKQGSLHVDSTGESHGFDSTDIMAIIKEGEEAVIRLRQWVESLDNARWLDESALEYGPCVTEPGKIIGVGLNYRKHAEETNAAIPTSPILFSKFSNTLSGHGERIIIPLETEKLDYEAELAIVIGKRAKDVSKEEALGYVFGYCPANDLSARDLQLKTSQWLLGKSCDGFCPLGPYVTTADEVGDPNQLAITSIVNGEVRQNSHTSDMIFHCNEIISYISHHMTLEPGDVILTGTPEGVVLGFPPERQIYLKEGDSVTVEIENLGAITNSFIKDNSFVSMKSQT</sequence>
<gene>
    <name evidence="4" type="primary">yisK_2</name>
    <name evidence="4" type="ORF">PAECIP111891_03684</name>
</gene>
<dbReference type="Pfam" id="PF01557">
    <property type="entry name" value="FAA_hydrolase"/>
    <property type="match status" value="1"/>
</dbReference>
<dbReference type="Gene3D" id="3.90.850.10">
    <property type="entry name" value="Fumarylacetoacetase-like, C-terminal domain"/>
    <property type="match status" value="1"/>
</dbReference>
<organism evidence="4 5">
    <name type="scientific">Paenibacillus allorhizoplanae</name>
    <dbReference type="NCBI Taxonomy" id="2905648"/>
    <lineage>
        <taxon>Bacteria</taxon>
        <taxon>Bacillati</taxon>
        <taxon>Bacillota</taxon>
        <taxon>Bacilli</taxon>
        <taxon>Bacillales</taxon>
        <taxon>Paenibacillaceae</taxon>
        <taxon>Paenibacillus</taxon>
    </lineage>
</organism>
<dbReference type="InterPro" id="IPR036663">
    <property type="entry name" value="Fumarylacetoacetase_C_sf"/>
</dbReference>
<dbReference type="EMBL" id="CAKMMW010000010">
    <property type="protein sequence ID" value="CAH1211093.1"/>
    <property type="molecule type" value="Genomic_DNA"/>
</dbReference>
<comment type="similarity">
    <text evidence="1">Belongs to the FAH family.</text>
</comment>
<reference evidence="4" key="1">
    <citation type="submission" date="2022-01" db="EMBL/GenBank/DDBJ databases">
        <authorList>
            <person name="Criscuolo A."/>
        </authorList>
    </citation>
    <scope>NUCLEOTIDE SEQUENCE</scope>
    <source>
        <strain evidence="4">CIP111891</strain>
    </source>
</reference>
<protein>
    <recommendedName>
        <fullName evidence="3">Fumarylacetoacetase-like C-terminal domain-containing protein</fullName>
    </recommendedName>
</protein>
<accession>A0ABM9CDN5</accession>